<reference evidence="2" key="1">
    <citation type="journal article" date="2019" name="MBio">
        <title>Comparative genomics for the elucidation of multidrug resistance (MDR) in Candida lusitaniae.</title>
        <authorList>
            <person name="Kannan A."/>
            <person name="Asner S.A."/>
            <person name="Trachsel E."/>
            <person name="Kelly S."/>
            <person name="Parker J."/>
            <person name="Sanglard D."/>
        </authorList>
    </citation>
    <scope>NUCLEOTIDE SEQUENCE [LARGE SCALE GENOMIC DNA]</scope>
    <source>
        <strain evidence="2">P1</strain>
    </source>
</reference>
<evidence type="ECO:0000313" key="1">
    <source>
        <dbReference type="EMBL" id="QFZ27907.1"/>
    </source>
</evidence>
<name>A0ACD0WLG6_CLALS</name>
<keyword evidence="2" id="KW-1185">Reference proteome</keyword>
<gene>
    <name evidence="1" type="ORF">EJF14_30900</name>
</gene>
<proteinExistence type="predicted"/>
<protein>
    <submittedName>
        <fullName evidence="1">Ribonuclease P/MRP subunit</fullName>
    </submittedName>
</protein>
<dbReference type="EMBL" id="CP038486">
    <property type="protein sequence ID" value="QFZ27907.1"/>
    <property type="molecule type" value="Genomic_DNA"/>
</dbReference>
<organism evidence="1 2">
    <name type="scientific">Clavispora lusitaniae</name>
    <name type="common">Candida lusitaniae</name>
    <dbReference type="NCBI Taxonomy" id="36911"/>
    <lineage>
        <taxon>Eukaryota</taxon>
        <taxon>Fungi</taxon>
        <taxon>Dikarya</taxon>
        <taxon>Ascomycota</taxon>
        <taxon>Saccharomycotina</taxon>
        <taxon>Pichiomycetes</taxon>
        <taxon>Metschnikowiaceae</taxon>
        <taxon>Clavispora</taxon>
    </lineage>
</organism>
<sequence>MVRLKHRYILFDILYPPVAHPTTSSQREKCARFSQSPKDCLLSLHSTSPASINPRTIVNLLRDVIEDHFGDLAAGTIGSSIIVKYFSNKTSTGIIRCNRQNFHQVMAALALVTKLDSYDVVMRCVHVSGTIRKCEQFSIQNNKKLIAEMGQDKNAREGLDEFISMFSNDNDEEGEDN</sequence>
<evidence type="ECO:0000313" key="2">
    <source>
        <dbReference type="Proteomes" id="UP000326582"/>
    </source>
</evidence>
<dbReference type="Proteomes" id="UP000326582">
    <property type="component" value="Chromosome 3"/>
</dbReference>
<accession>A0ACD0WLG6</accession>